<dbReference type="EMBL" id="BGPR01049158">
    <property type="protein sequence ID" value="GBO26141.1"/>
    <property type="molecule type" value="Genomic_DNA"/>
</dbReference>
<comment type="caution">
    <text evidence="1">The sequence shown here is derived from an EMBL/GenBank/DDBJ whole genome shotgun (WGS) entry which is preliminary data.</text>
</comment>
<proteinExistence type="predicted"/>
<dbReference type="Proteomes" id="UP000499080">
    <property type="component" value="Unassembled WGS sequence"/>
</dbReference>
<keyword evidence="2" id="KW-1185">Reference proteome</keyword>
<name>A0A4Y2VNF6_ARAVE</name>
<feature type="non-terminal residue" evidence="1">
    <location>
        <position position="1"/>
    </location>
</feature>
<sequence length="27" mass="2909">GWAWSVMTIRTPTSGSTAVMTQVIQCP</sequence>
<protein>
    <submittedName>
        <fullName evidence="1">Uncharacterized protein</fullName>
    </submittedName>
</protein>
<dbReference type="AlphaFoldDB" id="A0A4Y2VNF6"/>
<accession>A0A4Y2VNF6</accession>
<organism evidence="1 2">
    <name type="scientific">Araneus ventricosus</name>
    <name type="common">Orbweaver spider</name>
    <name type="synonym">Epeira ventricosa</name>
    <dbReference type="NCBI Taxonomy" id="182803"/>
    <lineage>
        <taxon>Eukaryota</taxon>
        <taxon>Metazoa</taxon>
        <taxon>Ecdysozoa</taxon>
        <taxon>Arthropoda</taxon>
        <taxon>Chelicerata</taxon>
        <taxon>Arachnida</taxon>
        <taxon>Araneae</taxon>
        <taxon>Araneomorphae</taxon>
        <taxon>Entelegynae</taxon>
        <taxon>Araneoidea</taxon>
        <taxon>Araneidae</taxon>
        <taxon>Araneus</taxon>
    </lineage>
</organism>
<reference evidence="1 2" key="1">
    <citation type="journal article" date="2019" name="Sci. Rep.">
        <title>Orb-weaving spider Araneus ventricosus genome elucidates the spidroin gene catalogue.</title>
        <authorList>
            <person name="Kono N."/>
            <person name="Nakamura H."/>
            <person name="Ohtoshi R."/>
            <person name="Moran D.A.P."/>
            <person name="Shinohara A."/>
            <person name="Yoshida Y."/>
            <person name="Fujiwara M."/>
            <person name="Mori M."/>
            <person name="Tomita M."/>
            <person name="Arakawa K."/>
        </authorList>
    </citation>
    <scope>NUCLEOTIDE SEQUENCE [LARGE SCALE GENOMIC DNA]</scope>
</reference>
<gene>
    <name evidence="1" type="ORF">AVEN_206280_1</name>
</gene>
<evidence type="ECO:0000313" key="2">
    <source>
        <dbReference type="Proteomes" id="UP000499080"/>
    </source>
</evidence>
<evidence type="ECO:0000313" key="1">
    <source>
        <dbReference type="EMBL" id="GBO26141.1"/>
    </source>
</evidence>